<evidence type="ECO:0000313" key="2">
    <source>
        <dbReference type="EMBL" id="WAQ94058.1"/>
    </source>
</evidence>
<protein>
    <submittedName>
        <fullName evidence="2">Uncharacterized protein</fullName>
    </submittedName>
</protein>
<keyword evidence="3" id="KW-1185">Reference proteome</keyword>
<accession>A0ABY7DAV5</accession>
<dbReference type="Proteomes" id="UP001164746">
    <property type="component" value="Chromosome 1"/>
</dbReference>
<dbReference type="EMBL" id="CP111012">
    <property type="protein sequence ID" value="WAQ94058.1"/>
    <property type="molecule type" value="Genomic_DNA"/>
</dbReference>
<evidence type="ECO:0000256" key="1">
    <source>
        <dbReference type="SAM" id="SignalP"/>
    </source>
</evidence>
<reference evidence="2" key="1">
    <citation type="submission" date="2022-11" db="EMBL/GenBank/DDBJ databases">
        <title>Centuries of genome instability and evolution in soft-shell clam transmissible cancer (bioRxiv).</title>
        <authorList>
            <person name="Hart S.F.M."/>
            <person name="Yonemitsu M.A."/>
            <person name="Giersch R.M."/>
            <person name="Beal B.F."/>
            <person name="Arriagada G."/>
            <person name="Davis B.W."/>
            <person name="Ostrander E.A."/>
            <person name="Goff S.P."/>
            <person name="Metzger M.J."/>
        </authorList>
    </citation>
    <scope>NUCLEOTIDE SEQUENCE</scope>
    <source>
        <strain evidence="2">MELC-2E11</strain>
        <tissue evidence="2">Siphon/mantle</tissue>
    </source>
</reference>
<gene>
    <name evidence="2" type="ORF">MAR_006529</name>
</gene>
<sequence length="156" mass="16185">MELAIFVVICAAGIVTGFRPGKPIYNIKNGGGAGNYGPMAGGWGGNNNIYVRPKPLIKKPQPPPAFIPNGYGGPTATCACQGRCQVKQTFLGPCPFCGNNGCDSSFCCNLNQMPPVGPGCRCQGVCGYGQTIMGPCPWCKKDCTNKLLCCGAGKKG</sequence>
<proteinExistence type="predicted"/>
<organism evidence="2 3">
    <name type="scientific">Mya arenaria</name>
    <name type="common">Soft-shell clam</name>
    <dbReference type="NCBI Taxonomy" id="6604"/>
    <lineage>
        <taxon>Eukaryota</taxon>
        <taxon>Metazoa</taxon>
        <taxon>Spiralia</taxon>
        <taxon>Lophotrochozoa</taxon>
        <taxon>Mollusca</taxon>
        <taxon>Bivalvia</taxon>
        <taxon>Autobranchia</taxon>
        <taxon>Heteroconchia</taxon>
        <taxon>Euheterodonta</taxon>
        <taxon>Imparidentia</taxon>
        <taxon>Neoheterodontei</taxon>
        <taxon>Myida</taxon>
        <taxon>Myoidea</taxon>
        <taxon>Myidae</taxon>
        <taxon>Mya</taxon>
    </lineage>
</organism>
<name>A0ABY7DAV5_MYAAR</name>
<keyword evidence="1" id="KW-0732">Signal</keyword>
<feature type="chain" id="PRO_5045504807" evidence="1">
    <location>
        <begin position="18"/>
        <end position="156"/>
    </location>
</feature>
<feature type="signal peptide" evidence="1">
    <location>
        <begin position="1"/>
        <end position="17"/>
    </location>
</feature>
<evidence type="ECO:0000313" key="3">
    <source>
        <dbReference type="Proteomes" id="UP001164746"/>
    </source>
</evidence>